<evidence type="ECO:0008006" key="4">
    <source>
        <dbReference type="Google" id="ProtNLM"/>
    </source>
</evidence>
<protein>
    <recommendedName>
        <fullName evidence="4">Fimbrial protein</fullName>
    </recommendedName>
</protein>
<feature type="chain" id="PRO_5022923619" description="Fimbrial protein" evidence="1">
    <location>
        <begin position="22"/>
        <end position="172"/>
    </location>
</feature>
<dbReference type="EMBL" id="CABPRW010000005">
    <property type="protein sequence ID" value="VVE10872.1"/>
    <property type="molecule type" value="Genomic_DNA"/>
</dbReference>
<gene>
    <name evidence="2" type="ORF">PFI31113_02598</name>
</gene>
<dbReference type="OrthoDB" id="9880201at2"/>
<reference evidence="2 3" key="1">
    <citation type="submission" date="2019-08" db="EMBL/GenBank/DDBJ databases">
        <authorList>
            <person name="Peeters C."/>
        </authorList>
    </citation>
    <scope>NUCLEOTIDE SEQUENCE [LARGE SCALE GENOMIC DNA]</scope>
    <source>
        <strain evidence="2 3">LMG 31113</strain>
    </source>
</reference>
<feature type="signal peptide" evidence="1">
    <location>
        <begin position="1"/>
        <end position="21"/>
    </location>
</feature>
<name>A0A5E4VF61_9BURK</name>
<dbReference type="RefSeq" id="WP_150599806.1">
    <property type="nucleotide sequence ID" value="NZ_CABPRW010000005.1"/>
</dbReference>
<evidence type="ECO:0000256" key="1">
    <source>
        <dbReference type="SAM" id="SignalP"/>
    </source>
</evidence>
<evidence type="ECO:0000313" key="2">
    <source>
        <dbReference type="EMBL" id="VVE10872.1"/>
    </source>
</evidence>
<keyword evidence="1" id="KW-0732">Signal</keyword>
<organism evidence="2 3">
    <name type="scientific">Pandoraea fibrosis</name>
    <dbReference type="NCBI Taxonomy" id="1891094"/>
    <lineage>
        <taxon>Bacteria</taxon>
        <taxon>Pseudomonadati</taxon>
        <taxon>Pseudomonadota</taxon>
        <taxon>Betaproteobacteria</taxon>
        <taxon>Burkholderiales</taxon>
        <taxon>Burkholderiaceae</taxon>
        <taxon>Pandoraea</taxon>
    </lineage>
</organism>
<dbReference type="AlphaFoldDB" id="A0A5E4VF61"/>
<proteinExistence type="predicted"/>
<accession>A0A5E4VF61</accession>
<sequence length="172" mass="18681">MLIKHIALATMATSLAFSVGAETTLPSANLNVALAGEIPVKQGTLEVDSLDPFVFEHEPVPLRIPQSWDGKRQLLRSFDFRFKTDCDAIRVKFDSPNWGEKGPLLTHTEMPDAKLEVIVADAEGDVVTGDVREVPGGTYISGILLAPRPVGSQPLRAGEYRGALTITFEPKL</sequence>
<evidence type="ECO:0000313" key="3">
    <source>
        <dbReference type="Proteomes" id="UP000382577"/>
    </source>
</evidence>
<dbReference type="Proteomes" id="UP000382577">
    <property type="component" value="Unassembled WGS sequence"/>
</dbReference>